<dbReference type="PANTHER" id="PTHR46890">
    <property type="entry name" value="NON-LTR RETROLELEMENT REVERSE TRANSCRIPTASE-LIKE PROTEIN-RELATED"/>
    <property type="match status" value="1"/>
</dbReference>
<dbReference type="InterPro" id="IPR026960">
    <property type="entry name" value="RVT-Znf"/>
</dbReference>
<dbReference type="InterPro" id="IPR044730">
    <property type="entry name" value="RNase_H-like_dom_plant"/>
</dbReference>
<keyword evidence="3" id="KW-1185">Reference proteome</keyword>
<dbReference type="Proteomes" id="UP001280121">
    <property type="component" value="Unassembled WGS sequence"/>
</dbReference>
<dbReference type="InterPro" id="IPR052343">
    <property type="entry name" value="Retrotransposon-Effector_Assoc"/>
</dbReference>
<organism evidence="2 3">
    <name type="scientific">Dipteronia dyeriana</name>
    <dbReference type="NCBI Taxonomy" id="168575"/>
    <lineage>
        <taxon>Eukaryota</taxon>
        <taxon>Viridiplantae</taxon>
        <taxon>Streptophyta</taxon>
        <taxon>Embryophyta</taxon>
        <taxon>Tracheophyta</taxon>
        <taxon>Spermatophyta</taxon>
        <taxon>Magnoliopsida</taxon>
        <taxon>eudicotyledons</taxon>
        <taxon>Gunneridae</taxon>
        <taxon>Pentapetalae</taxon>
        <taxon>rosids</taxon>
        <taxon>malvids</taxon>
        <taxon>Sapindales</taxon>
        <taxon>Sapindaceae</taxon>
        <taxon>Hippocastanoideae</taxon>
        <taxon>Acereae</taxon>
        <taxon>Dipteronia</taxon>
    </lineage>
</organism>
<sequence>MWKATGSYCGNLSFRRSWLFLSLGAFGGDFNPVLNPSERKRSECNMSSVRNFNSFMLQAKVIDLPLHGISYTWTNSREMASWARLDRFMLSPTILVQTGLPRSVSGHNAIMIEEPIVDWGPSPFDFYNNWLEEEDLMKSVVRGWKGCKVNGSNGKSQFAKLKASKSFMKKWLSSNSISLESPFSKEEVWDAVCSCDGNKASGPDGFNLNFIKANWDVIYEEFLEFLRGFHSDGDIVKELNSTFITLIPKCGRWRKDDVGGLLVKLDFEKAYDCVDHDFMMKEMSFRAKWGLWMRSYISTPMLSVLGNGSPTPQFGLERGLRQGDPLSPFLFNIVTKGLSGLFRKAFDLGLMRRATFGDSSVHISHLQFADDTILFLEPKVEYLRNSMRILRCFELAAGLRINFHKSCVVRVRKTVITDEGWAEVNFFFVKVVGSLLDPGSLSEKIFKGRSKDVLAWSFCSDGRFSVSSFRKSLEDSMCTPNVEHKFIWQGLCPHKIELFAWQLLRGRVMVREVMYRFGFNPSSSLVCSHCNTEDSNTAEIMAIHKACTLCVASRILVGKEIIIVSDSKVAVSWVNCAGVGSLKHVNYIYNIRNCLRILGNTSMVFNPRFSSNAYADALAKKGYGSVRESIIWEGSSVVVLGASFQLCSLFVVHQF</sequence>
<dbReference type="Gene3D" id="3.30.420.10">
    <property type="entry name" value="Ribonuclease H-like superfamily/Ribonuclease H"/>
    <property type="match status" value="1"/>
</dbReference>
<dbReference type="SUPFAM" id="SSF56672">
    <property type="entry name" value="DNA/RNA polymerases"/>
    <property type="match status" value="1"/>
</dbReference>
<feature type="domain" description="Reverse transcriptase" evidence="1">
    <location>
        <begin position="1"/>
        <end position="426"/>
    </location>
</feature>
<proteinExistence type="predicted"/>
<dbReference type="InterPro" id="IPR036691">
    <property type="entry name" value="Endo/exonu/phosph_ase_sf"/>
</dbReference>
<evidence type="ECO:0000259" key="1">
    <source>
        <dbReference type="PROSITE" id="PS50878"/>
    </source>
</evidence>
<dbReference type="Pfam" id="PF00078">
    <property type="entry name" value="RVT_1"/>
    <property type="match status" value="1"/>
</dbReference>
<dbReference type="AlphaFoldDB" id="A0AAD9X1K9"/>
<dbReference type="PANTHER" id="PTHR46890:SF50">
    <property type="entry name" value="RNA-DIRECTED DNA POLYMERASE, EUKARYOTA, REVERSE TRANSCRIPTASE ZINC-BINDING DOMAIN PROTEIN-RELATED"/>
    <property type="match status" value="1"/>
</dbReference>
<protein>
    <recommendedName>
        <fullName evidence="1">Reverse transcriptase domain-containing protein</fullName>
    </recommendedName>
</protein>
<name>A0AAD9X1K9_9ROSI</name>
<accession>A0AAD9X1K9</accession>
<dbReference type="Pfam" id="PF13966">
    <property type="entry name" value="zf-RVT"/>
    <property type="match status" value="1"/>
</dbReference>
<dbReference type="InterPro" id="IPR043502">
    <property type="entry name" value="DNA/RNA_pol_sf"/>
</dbReference>
<dbReference type="InterPro" id="IPR012337">
    <property type="entry name" value="RNaseH-like_sf"/>
</dbReference>
<comment type="caution">
    <text evidence="2">The sequence shown here is derived from an EMBL/GenBank/DDBJ whole genome shotgun (WGS) entry which is preliminary data.</text>
</comment>
<dbReference type="PROSITE" id="PS50878">
    <property type="entry name" value="RT_POL"/>
    <property type="match status" value="1"/>
</dbReference>
<dbReference type="InterPro" id="IPR036397">
    <property type="entry name" value="RNaseH_sf"/>
</dbReference>
<dbReference type="CDD" id="cd06222">
    <property type="entry name" value="RNase_H_like"/>
    <property type="match status" value="1"/>
</dbReference>
<evidence type="ECO:0000313" key="3">
    <source>
        <dbReference type="Proteomes" id="UP001280121"/>
    </source>
</evidence>
<dbReference type="SUPFAM" id="SSF56219">
    <property type="entry name" value="DNase I-like"/>
    <property type="match status" value="1"/>
</dbReference>
<reference evidence="2" key="1">
    <citation type="journal article" date="2023" name="Plant J.">
        <title>Genome sequences and population genomics provide insights into the demographic history, inbreeding, and mutation load of two 'living fossil' tree species of Dipteronia.</title>
        <authorList>
            <person name="Feng Y."/>
            <person name="Comes H.P."/>
            <person name="Chen J."/>
            <person name="Zhu S."/>
            <person name="Lu R."/>
            <person name="Zhang X."/>
            <person name="Li P."/>
            <person name="Qiu J."/>
            <person name="Olsen K.M."/>
            <person name="Qiu Y."/>
        </authorList>
    </citation>
    <scope>NUCLEOTIDE SEQUENCE</scope>
    <source>
        <strain evidence="2">KIB01</strain>
    </source>
</reference>
<evidence type="ECO:0000313" key="2">
    <source>
        <dbReference type="EMBL" id="KAK2650145.1"/>
    </source>
</evidence>
<dbReference type="SUPFAM" id="SSF53098">
    <property type="entry name" value="Ribonuclease H-like"/>
    <property type="match status" value="1"/>
</dbReference>
<dbReference type="InterPro" id="IPR000477">
    <property type="entry name" value="RT_dom"/>
</dbReference>
<dbReference type="GO" id="GO:0003676">
    <property type="term" value="F:nucleic acid binding"/>
    <property type="evidence" value="ECO:0007669"/>
    <property type="project" value="InterPro"/>
</dbReference>
<dbReference type="Gene3D" id="3.60.10.10">
    <property type="entry name" value="Endonuclease/exonuclease/phosphatase"/>
    <property type="match status" value="1"/>
</dbReference>
<gene>
    <name evidence="2" type="ORF">Ddye_017634</name>
</gene>
<dbReference type="EMBL" id="JANJYI010000005">
    <property type="protein sequence ID" value="KAK2650145.1"/>
    <property type="molecule type" value="Genomic_DNA"/>
</dbReference>